<feature type="region of interest" description="Disordered" evidence="5">
    <location>
        <begin position="1"/>
        <end position="102"/>
    </location>
</feature>
<name>A0ABP0UZ09_9BRYO</name>
<evidence type="ECO:0000313" key="7">
    <source>
        <dbReference type="EMBL" id="CAK9233644.1"/>
    </source>
</evidence>
<feature type="compositionally biased region" description="Acidic residues" evidence="5">
    <location>
        <begin position="253"/>
        <end position="275"/>
    </location>
</feature>
<dbReference type="PROSITE" id="PS50863">
    <property type="entry name" value="B3"/>
    <property type="match status" value="1"/>
</dbReference>
<dbReference type="EMBL" id="OZ019900">
    <property type="protein sequence ID" value="CAK9233644.1"/>
    <property type="molecule type" value="Genomic_DNA"/>
</dbReference>
<keyword evidence="4" id="KW-0539">Nucleus</keyword>
<feature type="region of interest" description="Disordered" evidence="5">
    <location>
        <begin position="231"/>
        <end position="295"/>
    </location>
</feature>
<evidence type="ECO:0000256" key="4">
    <source>
        <dbReference type="ARBA" id="ARBA00023242"/>
    </source>
</evidence>
<feature type="compositionally biased region" description="Polar residues" evidence="5">
    <location>
        <begin position="231"/>
        <end position="241"/>
    </location>
</feature>
<protein>
    <recommendedName>
        <fullName evidence="6">TF-B3 domain-containing protein</fullName>
    </recommendedName>
</protein>
<dbReference type="InterPro" id="IPR003340">
    <property type="entry name" value="B3_DNA-bd"/>
</dbReference>
<feature type="compositionally biased region" description="Basic and acidic residues" evidence="5">
    <location>
        <begin position="9"/>
        <end position="25"/>
    </location>
</feature>
<keyword evidence="2" id="KW-0238">DNA-binding</keyword>
<evidence type="ECO:0000256" key="3">
    <source>
        <dbReference type="ARBA" id="ARBA00023163"/>
    </source>
</evidence>
<sequence length="295" mass="33433">MKPNGSSYEDVRKQRMEENKRRMEELGLADLSKSLSKPKVSRPYRKRLTLEEQGLQRRRSSRVAAIQEAKEEVMNSKDESEEEASDSGDSDPESPVVRKSYSFRSNRKSLPWGDSSNRASIEATEAAEDIEKELENPGFVISMLQLDVSSDFLKFPDKFCKEYLPSGDHKIKLMHEEKEWETFFVANLRGLSEGWMGFVQDKKLEAGDACVFELMAKDGFKIHIVQASEQASANTGKNGSGDNPKKEKKESNEEQAIDLETSEDENVGDATESGDEWVPRNTSDEDDDNDDTWKP</sequence>
<dbReference type="Pfam" id="PF02362">
    <property type="entry name" value="B3"/>
    <property type="match status" value="1"/>
</dbReference>
<feature type="compositionally biased region" description="Basic and acidic residues" evidence="5">
    <location>
        <begin position="243"/>
        <end position="252"/>
    </location>
</feature>
<evidence type="ECO:0000259" key="6">
    <source>
        <dbReference type="PROSITE" id="PS50863"/>
    </source>
</evidence>
<dbReference type="PANTHER" id="PTHR31391">
    <property type="entry name" value="B3 DOMAIN-CONTAINING PROTEIN OS11G0197600-RELATED"/>
    <property type="match status" value="1"/>
</dbReference>
<dbReference type="InterPro" id="IPR015300">
    <property type="entry name" value="DNA-bd_pseudobarrel_sf"/>
</dbReference>
<dbReference type="InterPro" id="IPR044837">
    <property type="entry name" value="REM16-like"/>
</dbReference>
<feature type="domain" description="TF-B3" evidence="6">
    <location>
        <begin position="138"/>
        <end position="228"/>
    </location>
</feature>
<dbReference type="Gene3D" id="2.40.330.10">
    <property type="entry name" value="DNA-binding pseudobarrel domain"/>
    <property type="match status" value="1"/>
</dbReference>
<dbReference type="Proteomes" id="UP001497512">
    <property type="component" value="Chromosome 8"/>
</dbReference>
<feature type="compositionally biased region" description="Acidic residues" evidence="5">
    <location>
        <begin position="79"/>
        <end position="92"/>
    </location>
</feature>
<evidence type="ECO:0000256" key="2">
    <source>
        <dbReference type="ARBA" id="ARBA00023125"/>
    </source>
</evidence>
<dbReference type="CDD" id="cd10017">
    <property type="entry name" value="B3_DNA"/>
    <property type="match status" value="1"/>
</dbReference>
<dbReference type="PANTHER" id="PTHR31391:SF4">
    <property type="entry name" value="B3 DOMAIN-CONTAINING PROTEIN OS03G0184500"/>
    <property type="match status" value="1"/>
</dbReference>
<feature type="compositionally biased region" description="Acidic residues" evidence="5">
    <location>
        <begin position="284"/>
        <end position="295"/>
    </location>
</feature>
<reference evidence="7" key="1">
    <citation type="submission" date="2024-02" db="EMBL/GenBank/DDBJ databases">
        <authorList>
            <consortium name="ELIXIR-Norway"/>
            <consortium name="Elixir Norway"/>
        </authorList>
    </citation>
    <scope>NUCLEOTIDE SEQUENCE</scope>
</reference>
<accession>A0ABP0UZ09</accession>
<keyword evidence="3" id="KW-0804">Transcription</keyword>
<organism evidence="7 8">
    <name type="scientific">Sphagnum troendelagicum</name>
    <dbReference type="NCBI Taxonomy" id="128251"/>
    <lineage>
        <taxon>Eukaryota</taxon>
        <taxon>Viridiplantae</taxon>
        <taxon>Streptophyta</taxon>
        <taxon>Embryophyta</taxon>
        <taxon>Bryophyta</taxon>
        <taxon>Sphagnophytina</taxon>
        <taxon>Sphagnopsida</taxon>
        <taxon>Sphagnales</taxon>
        <taxon>Sphagnaceae</taxon>
        <taxon>Sphagnum</taxon>
    </lineage>
</organism>
<dbReference type="SUPFAM" id="SSF101936">
    <property type="entry name" value="DNA-binding pseudobarrel domain"/>
    <property type="match status" value="1"/>
</dbReference>
<evidence type="ECO:0000256" key="1">
    <source>
        <dbReference type="ARBA" id="ARBA00023015"/>
    </source>
</evidence>
<dbReference type="SMART" id="SM01019">
    <property type="entry name" value="B3"/>
    <property type="match status" value="1"/>
</dbReference>
<keyword evidence="8" id="KW-1185">Reference proteome</keyword>
<proteinExistence type="predicted"/>
<keyword evidence="1" id="KW-0805">Transcription regulation</keyword>
<feature type="compositionally biased region" description="Basic and acidic residues" evidence="5">
    <location>
        <begin position="68"/>
        <end position="78"/>
    </location>
</feature>
<gene>
    <name evidence="7" type="ORF">CSSPTR1EN2_LOCUS21589</name>
</gene>
<evidence type="ECO:0000313" key="8">
    <source>
        <dbReference type="Proteomes" id="UP001497512"/>
    </source>
</evidence>
<evidence type="ECO:0000256" key="5">
    <source>
        <dbReference type="SAM" id="MobiDB-lite"/>
    </source>
</evidence>